<accession>A0A399QX95</accession>
<dbReference type="InterPro" id="IPR052165">
    <property type="entry name" value="Membrane_assoc_protease"/>
</dbReference>
<evidence type="ECO:0000256" key="5">
    <source>
        <dbReference type="SAM" id="MobiDB-lite"/>
    </source>
</evidence>
<dbReference type="PANTHER" id="PTHR33507:SF3">
    <property type="entry name" value="INNER MEMBRANE PROTEIN YBBJ"/>
    <property type="match status" value="1"/>
</dbReference>
<keyword evidence="3 6" id="KW-1133">Transmembrane helix</keyword>
<keyword evidence="9" id="KW-1185">Reference proteome</keyword>
<comment type="subcellular location">
    <subcellularLocation>
        <location evidence="1">Membrane</location>
        <topology evidence="1">Multi-pass membrane protein</topology>
    </subcellularLocation>
</comment>
<dbReference type="PANTHER" id="PTHR33507">
    <property type="entry name" value="INNER MEMBRANE PROTEIN YBBJ"/>
    <property type="match status" value="1"/>
</dbReference>
<keyword evidence="2 6" id="KW-0812">Transmembrane</keyword>
<feature type="transmembrane region" description="Helical" evidence="6">
    <location>
        <begin position="12"/>
        <end position="30"/>
    </location>
</feature>
<dbReference type="Pfam" id="PF01957">
    <property type="entry name" value="NfeD"/>
    <property type="match status" value="1"/>
</dbReference>
<dbReference type="GO" id="GO:0005886">
    <property type="term" value="C:plasma membrane"/>
    <property type="evidence" value="ECO:0007669"/>
    <property type="project" value="TreeGrafter"/>
</dbReference>
<evidence type="ECO:0000256" key="4">
    <source>
        <dbReference type="ARBA" id="ARBA00023136"/>
    </source>
</evidence>
<feature type="transmembrane region" description="Helical" evidence="6">
    <location>
        <begin position="35"/>
        <end position="57"/>
    </location>
</feature>
<comment type="caution">
    <text evidence="8">The sequence shown here is derived from an EMBL/GenBank/DDBJ whole genome shotgun (WGS) entry which is preliminary data.</text>
</comment>
<dbReference type="Proteomes" id="UP000265431">
    <property type="component" value="Unassembled WGS sequence"/>
</dbReference>
<evidence type="ECO:0000256" key="6">
    <source>
        <dbReference type="SAM" id="Phobius"/>
    </source>
</evidence>
<dbReference type="AlphaFoldDB" id="A0A399QX95"/>
<keyword evidence="4 6" id="KW-0472">Membrane</keyword>
<proteinExistence type="predicted"/>
<dbReference type="OrthoDB" id="7204091at2"/>
<dbReference type="InterPro" id="IPR002810">
    <property type="entry name" value="NfeD-like_C"/>
</dbReference>
<organism evidence="8 9">
    <name type="scientific">Henriciella barbarensis</name>
    <dbReference type="NCBI Taxonomy" id="86342"/>
    <lineage>
        <taxon>Bacteria</taxon>
        <taxon>Pseudomonadati</taxon>
        <taxon>Pseudomonadota</taxon>
        <taxon>Alphaproteobacteria</taxon>
        <taxon>Hyphomonadales</taxon>
        <taxon>Hyphomonadaceae</taxon>
        <taxon>Henriciella</taxon>
    </lineage>
</organism>
<evidence type="ECO:0000313" key="9">
    <source>
        <dbReference type="Proteomes" id="UP000265431"/>
    </source>
</evidence>
<feature type="domain" description="NfeD-like C-terminal" evidence="7">
    <location>
        <begin position="100"/>
        <end position="156"/>
    </location>
</feature>
<evidence type="ECO:0000313" key="8">
    <source>
        <dbReference type="EMBL" id="RIJ22122.1"/>
    </source>
</evidence>
<feature type="transmembrane region" description="Helical" evidence="6">
    <location>
        <begin position="63"/>
        <end position="81"/>
    </location>
</feature>
<evidence type="ECO:0000256" key="2">
    <source>
        <dbReference type="ARBA" id="ARBA00022692"/>
    </source>
</evidence>
<dbReference type="EMBL" id="QWGB01000007">
    <property type="protein sequence ID" value="RIJ22122.1"/>
    <property type="molecule type" value="Genomic_DNA"/>
</dbReference>
<gene>
    <name evidence="8" type="ORF">D1224_11185</name>
</gene>
<sequence>MASLIDLLWPLTAWHWLTLALVLLAIETMLGTFDLLWVSIAAGATALFSAFAIIGSHSWQGQFLFFAVAANGLVVLGRTVFADMRSKIAEHPTLNRLMSRTIGQRAAVISTFANGQGRVRLGDTEWPAETTDGSNPETGASVVVDGTEGNGLKVTPASS</sequence>
<protein>
    <submittedName>
        <fullName evidence="8">NfeD family protein</fullName>
    </submittedName>
</protein>
<dbReference type="Gene3D" id="2.40.50.140">
    <property type="entry name" value="Nucleic acid-binding proteins"/>
    <property type="match status" value="1"/>
</dbReference>
<evidence type="ECO:0000256" key="3">
    <source>
        <dbReference type="ARBA" id="ARBA00022989"/>
    </source>
</evidence>
<feature type="region of interest" description="Disordered" evidence="5">
    <location>
        <begin position="124"/>
        <end position="159"/>
    </location>
</feature>
<dbReference type="InterPro" id="IPR012340">
    <property type="entry name" value="NA-bd_OB-fold"/>
</dbReference>
<dbReference type="RefSeq" id="WP_119380041.1">
    <property type="nucleotide sequence ID" value="NZ_QWGB01000007.1"/>
</dbReference>
<reference evidence="8 9" key="1">
    <citation type="submission" date="2018-08" db="EMBL/GenBank/DDBJ databases">
        <title>Henriciella mobilis sp. nov., isolated from seawater.</title>
        <authorList>
            <person name="Cheng H."/>
            <person name="Wu Y.-H."/>
            <person name="Xu X.-W."/>
            <person name="Guo L.-L."/>
        </authorList>
    </citation>
    <scope>NUCLEOTIDE SEQUENCE [LARGE SCALE GENOMIC DNA]</scope>
    <source>
        <strain evidence="8 9">CCUG66934</strain>
    </source>
</reference>
<evidence type="ECO:0000259" key="7">
    <source>
        <dbReference type="Pfam" id="PF01957"/>
    </source>
</evidence>
<name>A0A399QX95_9PROT</name>
<evidence type="ECO:0000256" key="1">
    <source>
        <dbReference type="ARBA" id="ARBA00004141"/>
    </source>
</evidence>